<proteinExistence type="predicted"/>
<dbReference type="AlphaFoldDB" id="A0AAE5WVX7"/>
<evidence type="ECO:0000313" key="3">
    <source>
        <dbReference type="Proteomes" id="UP000288972"/>
    </source>
</evidence>
<feature type="region of interest" description="Disordered" evidence="1">
    <location>
        <begin position="1"/>
        <end position="22"/>
    </location>
</feature>
<dbReference type="EMBL" id="CP030053">
    <property type="protein sequence ID" value="QAU44072.1"/>
    <property type="molecule type" value="Genomic_DNA"/>
</dbReference>
<sequence length="63" mass="7120">MAEEAKSPKKPTESKRRDGRKAMLTYMKPALIKKVKRAAASKELKAWQFIEKAVEDALASEKT</sequence>
<dbReference type="KEGG" id="bgz:XH91_01005"/>
<protein>
    <submittedName>
        <fullName evidence="2">Uncharacterized protein</fullName>
    </submittedName>
</protein>
<accession>A0AAE5WVX7</accession>
<evidence type="ECO:0000256" key="1">
    <source>
        <dbReference type="SAM" id="MobiDB-lite"/>
    </source>
</evidence>
<reference evidence="2 3" key="1">
    <citation type="submission" date="2018-06" db="EMBL/GenBank/DDBJ databases">
        <title>Comparative genomics of rhizobia nodulating Arachis hypogaea in China.</title>
        <authorList>
            <person name="Li Y."/>
        </authorList>
    </citation>
    <scope>NUCLEOTIDE SEQUENCE [LARGE SCALE GENOMIC DNA]</scope>
    <source>
        <strain evidence="2 3">CCBAU 51670</strain>
    </source>
</reference>
<dbReference type="Proteomes" id="UP000288972">
    <property type="component" value="Chromosome"/>
</dbReference>
<name>A0AAE5WVX7_9BRAD</name>
<feature type="compositionally biased region" description="Basic and acidic residues" evidence="1">
    <location>
        <begin position="1"/>
        <end position="16"/>
    </location>
</feature>
<dbReference type="RefSeq" id="WP_128948862.1">
    <property type="nucleotide sequence ID" value="NZ_CP030053.1"/>
</dbReference>
<evidence type="ECO:0000313" key="2">
    <source>
        <dbReference type="EMBL" id="QAU44072.1"/>
    </source>
</evidence>
<gene>
    <name evidence="2" type="ORF">XH91_01005</name>
</gene>
<organism evidence="2 3">
    <name type="scientific">Bradyrhizobium guangzhouense</name>
    <dbReference type="NCBI Taxonomy" id="1325095"/>
    <lineage>
        <taxon>Bacteria</taxon>
        <taxon>Pseudomonadati</taxon>
        <taxon>Pseudomonadota</taxon>
        <taxon>Alphaproteobacteria</taxon>
        <taxon>Hyphomicrobiales</taxon>
        <taxon>Nitrobacteraceae</taxon>
        <taxon>Bradyrhizobium</taxon>
    </lineage>
</organism>